<accession>G8JTS2</accession>
<name>G8JTS2_ERECY</name>
<feature type="region of interest" description="Disordered" evidence="1">
    <location>
        <begin position="99"/>
        <end position="126"/>
    </location>
</feature>
<organism evidence="2 3">
    <name type="scientific">Eremothecium cymbalariae (strain CBS 270.75 / DBVPG 7215 / KCTC 17166 / NRRL Y-17582)</name>
    <name type="common">Yeast</name>
    <dbReference type="NCBI Taxonomy" id="931890"/>
    <lineage>
        <taxon>Eukaryota</taxon>
        <taxon>Fungi</taxon>
        <taxon>Dikarya</taxon>
        <taxon>Ascomycota</taxon>
        <taxon>Saccharomycotina</taxon>
        <taxon>Saccharomycetes</taxon>
        <taxon>Saccharomycetales</taxon>
        <taxon>Saccharomycetaceae</taxon>
        <taxon>Eremothecium</taxon>
    </lineage>
</organism>
<feature type="compositionally biased region" description="Low complexity" evidence="1">
    <location>
        <begin position="244"/>
        <end position="266"/>
    </location>
</feature>
<dbReference type="STRING" id="931890.G8JTS2"/>
<proteinExistence type="predicted"/>
<evidence type="ECO:0000313" key="3">
    <source>
        <dbReference type="Proteomes" id="UP000006790"/>
    </source>
</evidence>
<dbReference type="InParanoid" id="G8JTS2"/>
<dbReference type="GeneID" id="11472788"/>
<gene>
    <name evidence="2" type="ordered locus">Ecym_4367</name>
</gene>
<feature type="region of interest" description="Disordered" evidence="1">
    <location>
        <begin position="242"/>
        <end position="279"/>
    </location>
</feature>
<dbReference type="KEGG" id="erc:Ecym_4367"/>
<dbReference type="eggNOG" id="ENOG502S49X">
    <property type="taxonomic scope" value="Eukaryota"/>
</dbReference>
<evidence type="ECO:0000256" key="1">
    <source>
        <dbReference type="SAM" id="MobiDB-lite"/>
    </source>
</evidence>
<evidence type="ECO:0008006" key="4">
    <source>
        <dbReference type="Google" id="ProtNLM"/>
    </source>
</evidence>
<dbReference type="Proteomes" id="UP000006790">
    <property type="component" value="Chromosome 4"/>
</dbReference>
<reference evidence="3" key="1">
    <citation type="journal article" date="2012" name="G3 (Bethesda)">
        <title>Pichia sorbitophila, an interspecies yeast hybrid reveals early steps of genome resolution following polyploidization.</title>
        <authorList>
            <person name="Leh Louis V."/>
            <person name="Despons L."/>
            <person name="Friedrich A."/>
            <person name="Martin T."/>
            <person name="Durrens P."/>
            <person name="Casaregola S."/>
            <person name="Neuveglise C."/>
            <person name="Fairhead C."/>
            <person name="Marck C."/>
            <person name="Cruz J.A."/>
            <person name="Straub M.L."/>
            <person name="Kugler V."/>
            <person name="Sacerdot C."/>
            <person name="Uzunov Z."/>
            <person name="Thierry A."/>
            <person name="Weiss S."/>
            <person name="Bleykasten C."/>
            <person name="De Montigny J."/>
            <person name="Jacques N."/>
            <person name="Jung P."/>
            <person name="Lemaire M."/>
            <person name="Mallet S."/>
            <person name="Morel G."/>
            <person name="Richard G.F."/>
            <person name="Sarkar A."/>
            <person name="Savel G."/>
            <person name="Schacherer J."/>
            <person name="Seret M.L."/>
            <person name="Talla E."/>
            <person name="Samson G."/>
            <person name="Jubin C."/>
            <person name="Poulain J."/>
            <person name="Vacherie B."/>
            <person name="Barbe V."/>
            <person name="Pelletier E."/>
            <person name="Sherman D.J."/>
            <person name="Westhof E."/>
            <person name="Weissenbach J."/>
            <person name="Baret P.V."/>
            <person name="Wincker P."/>
            <person name="Gaillardin C."/>
            <person name="Dujon B."/>
            <person name="Souciet J.L."/>
        </authorList>
    </citation>
    <scope>NUCLEOTIDE SEQUENCE [LARGE SCALE GENOMIC DNA]</scope>
    <source>
        <strain evidence="3">CBS 270.75 / DBVPG 7215 / KCTC 17166 / NRRL Y-17582</strain>
    </source>
</reference>
<dbReference type="HOGENOM" id="CLU_602738_0_0_1"/>
<dbReference type="OrthoDB" id="72441at2759"/>
<dbReference type="AlphaFoldDB" id="G8JTS2"/>
<keyword evidence="3" id="KW-1185">Reference proteome</keyword>
<sequence>MSLSGCGQQVERTNKGGFNGGLRVAEQVIVENQRGITVFGYPFFSNKLLIPKVDPPQFHTEKDHLPISTATSNYYGNTNNKLLLPLNFRHLGFASGGVGGGERSEGEGSSEVGGSSSGSTFGVSSHGRVEGQDEEFAWFVSMDHQGQYDIDDQGWCYSWSFRSKYWKGKNGFVRKRFWIRLPTRNDNLGYCGHQHQNHVGTRTSYGRTDAVSTIVEEEEEQQCQIEPPQLGKQETAVLEDEHNNCNTSNSSKSNDSSTKSSTNKDNNNQEEEEIDAPECRIMDINSNGPRIAQIPQPTTGATGSTSENSAEALWRQISTTEGVMSSIKGLCVNNLNRSGSDEDDADDQFTDAIDISDVDEHLEVYKLYHQREENQVFSDILDKLIFELNNLSLDRQKLELLDEFVRDKLSSINRQDLQRVLRDPKSNFIEQVLSSLQFDVSRRKFLDKWITGIR</sequence>
<dbReference type="RefSeq" id="XP_003646242.1">
    <property type="nucleotide sequence ID" value="XM_003646194.1"/>
</dbReference>
<feature type="compositionally biased region" description="Low complexity" evidence="1">
    <location>
        <begin position="107"/>
        <end position="126"/>
    </location>
</feature>
<evidence type="ECO:0000313" key="2">
    <source>
        <dbReference type="EMBL" id="AET39425.1"/>
    </source>
</evidence>
<protein>
    <recommendedName>
        <fullName evidence="4">Peroxin/Ferlin domain-containing protein</fullName>
    </recommendedName>
</protein>
<dbReference type="EMBL" id="CP002500">
    <property type="protein sequence ID" value="AET39425.1"/>
    <property type="molecule type" value="Genomic_DNA"/>
</dbReference>